<name>A0AAD8Y9V6_9STRA</name>
<protein>
    <submittedName>
        <fullName evidence="4">DENN domain-containing protein</fullName>
    </submittedName>
</protein>
<feature type="compositionally biased region" description="Acidic residues" evidence="2">
    <location>
        <begin position="701"/>
        <end position="711"/>
    </location>
</feature>
<comment type="caution">
    <text evidence="4">The sequence shown here is derived from an EMBL/GenBank/DDBJ whole genome shotgun (WGS) entry which is preliminary data.</text>
</comment>
<evidence type="ECO:0000256" key="1">
    <source>
        <dbReference type="PROSITE-ProRule" id="PRU00708"/>
    </source>
</evidence>
<feature type="region of interest" description="Disordered" evidence="2">
    <location>
        <begin position="558"/>
        <end position="577"/>
    </location>
</feature>
<dbReference type="Pfam" id="PF02141">
    <property type="entry name" value="DENN"/>
    <property type="match status" value="1"/>
</dbReference>
<dbReference type="SMART" id="SM00801">
    <property type="entry name" value="dDENN"/>
    <property type="match status" value="1"/>
</dbReference>
<feature type="region of interest" description="Disordered" evidence="2">
    <location>
        <begin position="1288"/>
        <end position="1327"/>
    </location>
</feature>
<feature type="region of interest" description="Disordered" evidence="2">
    <location>
        <begin position="434"/>
        <end position="476"/>
    </location>
</feature>
<feature type="compositionally biased region" description="Acidic residues" evidence="2">
    <location>
        <begin position="1715"/>
        <end position="1724"/>
    </location>
</feature>
<feature type="region of interest" description="Disordered" evidence="2">
    <location>
        <begin position="31"/>
        <end position="69"/>
    </location>
</feature>
<dbReference type="Pfam" id="PF03455">
    <property type="entry name" value="dDENN"/>
    <property type="match status" value="1"/>
</dbReference>
<dbReference type="InterPro" id="IPR005113">
    <property type="entry name" value="uDENN_dom"/>
</dbReference>
<dbReference type="SMART" id="SM00800">
    <property type="entry name" value="uDENN"/>
    <property type="match status" value="1"/>
</dbReference>
<dbReference type="EMBL" id="JATAAI010000011">
    <property type="protein sequence ID" value="KAK1742202.1"/>
    <property type="molecule type" value="Genomic_DNA"/>
</dbReference>
<dbReference type="Pfam" id="PF03456">
    <property type="entry name" value="uDENN"/>
    <property type="match status" value="1"/>
</dbReference>
<dbReference type="GO" id="GO:0032483">
    <property type="term" value="P:regulation of Rab protein signal transduction"/>
    <property type="evidence" value="ECO:0007669"/>
    <property type="project" value="TreeGrafter"/>
</dbReference>
<feature type="region of interest" description="Disordered" evidence="2">
    <location>
        <begin position="213"/>
        <end position="256"/>
    </location>
</feature>
<feature type="region of interest" description="Disordered" evidence="2">
    <location>
        <begin position="689"/>
        <end position="711"/>
    </location>
</feature>
<dbReference type="InterPro" id="IPR001194">
    <property type="entry name" value="cDENN_dom"/>
</dbReference>
<feature type="repeat" description="PPR" evidence="1">
    <location>
        <begin position="1486"/>
        <end position="1522"/>
    </location>
</feature>
<evidence type="ECO:0000313" key="5">
    <source>
        <dbReference type="Proteomes" id="UP001224775"/>
    </source>
</evidence>
<feature type="compositionally biased region" description="Polar residues" evidence="2">
    <location>
        <begin position="213"/>
        <end position="227"/>
    </location>
</feature>
<dbReference type="InterPro" id="IPR002885">
    <property type="entry name" value="PPR_rpt"/>
</dbReference>
<feature type="compositionally biased region" description="Basic and acidic residues" evidence="2">
    <location>
        <begin position="464"/>
        <end position="475"/>
    </location>
</feature>
<proteinExistence type="predicted"/>
<dbReference type="Gene3D" id="3.40.50.11500">
    <property type="match status" value="1"/>
</dbReference>
<dbReference type="PROSITE" id="PS50211">
    <property type="entry name" value="DENN"/>
    <property type="match status" value="1"/>
</dbReference>
<feature type="compositionally biased region" description="Low complexity" evidence="2">
    <location>
        <begin position="348"/>
        <end position="371"/>
    </location>
</feature>
<feature type="compositionally biased region" description="Polar residues" evidence="2">
    <location>
        <begin position="1303"/>
        <end position="1327"/>
    </location>
</feature>
<dbReference type="PANTHER" id="PTHR12296:SF21">
    <property type="entry name" value="DENN DOMAIN-CONTAINING PROTEIN 3"/>
    <property type="match status" value="1"/>
</dbReference>
<sequence length="2091" mass="230862">MKGGGGKRGSSKKFGVADYFAVLAIDSFLPPNHDDDDDANNQSQHENLHDDNDGIVGGKTPRNDNLSFKQNLPVINNYDDAVEQTEDNKNDNSNNEEAAMHRERFEREIVQLDLLLSSSSTMPPNLESDWELSSCKSLDINIMNQADNNNNIATTNNQLDNNSNTNTGNSIQLAYRRRGNQHDNTDNNDDNDYFTPAIADISIQYTKIKQSTIPNSHSLYPNTTDQQQLHDDNNDTTTLQSQHSTAQPSSTAQPITKSQMAFAAAAQSAKTLSSLAKRSGIAAAGKGLANKVIASRGGGGGVTTGGVNTTAGDDAVDGTNVDGNNSNRSSSISIGASGLGVSMGGFVGSMMMRKSPPQQHQQQHQHQQEVQSQEEMEVNNSNISKVEEDGPISESSSFQQPNHLYDTGKEGSFETDVEDATNFTDVDGNVPLWRSSSGITDDSPAASGGNTTTTNGGRRRRREHFFPDSPDKEVVGETDCSDVIDANGMIHKSLKEMLPLPNGFDEWVIPDFVQVLYLPTPELIQHKRLQQQQMQQQQSESSSSRRLPILVDRTRTIPSPIGRERSSPSSMGVEAMYQSPSSSPNFVAESNATAAAAAAAAASITNSHVHMSSNAAIKSSSGPDPAYLPSVVPLKSIPHIITHNQTTTDDDGYIYIPILAVRRQRVGEEERFNEDAGVVDVKLSYFDSNGAVPEEDRKDENDDDDDFDDFNEPTTLLHHQVHKNILKMTEWDASLSYLNDVPEPPLNRGLPQILLRRNTPNGFADLPFRARVLDRFPSKDYRGMPFPEEELPLFCYPGGSYLVRKKLKDLPLPKCFGFVVKNERGDSIYVSCLSFLEPLTMIRKEELDLYSKYRQGTSLPHRSYCQQKSERSHYGFDNCLLAFDDVVTYECKTVCLVGRYPYWTEFRRFLTHLHLLSGSSCDIPLERHISHLLLSVPVPKPGGQCVLVPLSTTNEPMALVLPPLKDLPLVDLSYQRLFSALDVPTVVTVVLGFLCLEKKVILISTRQSLVLDCCELLKSLVFPFELVAPYGPLLTEAFMSLLEFPGATFVGIHDDGKEEGLAELVRNSIPEDSVILDLDNGEISCDDRYETLKAAYQIIPTEPRSMLIKEIEAICADAGIVPGQEPLDYGVDSAIDVTCPRSPVESSNKDQQNRLPFDDRAVRDNFLRFFCSILGGYERFLVVPDADFLISGNDWFDSSKFIAAATPDRVPFLSTFVNTQMFQSFIQRRTEASDVHCMLFDECVAEFHSSTIPYGRLGGDVAHVLGDDGKKHLVYNLLVDECATEPDVLVDDDDPQSPGRSGLRSNKSFDDTATQTTSRSYEESISSETDRDSIFAVNQSGDIVTVPSSAHLNPNAGYVYCLDGSPSFPTKLDRELFLPKEPDVLAADTSEVAPSSLIRSEREREDANRLFNMTISKRGPRAAQKRHRCLWQLAKFMGSQFLGAWLMCIPAQISQSNLPTDEKSKVLLRALGALRILRSHRRIVADEAAYRALIVACGKCGTDRRVELMKLYGLMRNDGIFPDAVTLGQYTRAIAEGYSNRSADIHVDTDKLGMHVVASPTATYSDLELLDTNLSLLEESGMRWKSRGGKATSEAAPPSISQSKTFETVTTQRTSKSKRQWHPVYCSSSFFPMRSDDGTSTTSIKKDDNVRLIALWSRTTCCKSCSYVPLDEEIQSGWDVATPHDNADALDWSVPCPRCDALIVPLIGYKEMGTEDFTDKEDNPEVLGYKSDLPPQLESKITDGYAPPTSDGGGGEEEHGQSSGFVSYLSPKRLRLVLEQLMVEFGEEILDRDRLREVNPQALFNLWWYCARFALPLPLAISPTNGDDTDNTPQEISDSCAFASWDKSIAMQGCRSAAKAIGATRTSPMASEHREKLFDNPSIDSPLLAFFNLQGYCQADWDHADLSEVLVSLVKACDTTDLTQAVACICQKNESKEGTEHPDGTVVQAPSLGHNMTDTSFGSTTAAAYESFSMMNPSTDEHSPIHKISSSGLDCYRTLLYLARYQCTTAFHAFFPTTTRACKGYHFWCAQGTPRPIFDRAFREAVDDYNHNRGNVNNGDTDGNDNKAIGPAIHGVSEVGVGFRCIFGHMI</sequence>
<feature type="region of interest" description="Disordered" evidence="2">
    <location>
        <begin position="294"/>
        <end position="410"/>
    </location>
</feature>
<dbReference type="PANTHER" id="PTHR12296">
    <property type="entry name" value="DENN DOMAIN-CONTAINING PROTEIN 4"/>
    <property type="match status" value="1"/>
</dbReference>
<keyword evidence="5" id="KW-1185">Reference proteome</keyword>
<evidence type="ECO:0000256" key="2">
    <source>
        <dbReference type="SAM" id="MobiDB-lite"/>
    </source>
</evidence>
<feature type="compositionally biased region" description="Gly residues" evidence="2">
    <location>
        <begin position="337"/>
        <end position="347"/>
    </location>
</feature>
<feature type="region of interest" description="Disordered" evidence="2">
    <location>
        <begin position="149"/>
        <end position="169"/>
    </location>
</feature>
<feature type="compositionally biased region" description="Polar residues" evidence="2">
    <location>
        <begin position="393"/>
        <end position="402"/>
    </location>
</feature>
<dbReference type="Proteomes" id="UP001224775">
    <property type="component" value="Unassembled WGS sequence"/>
</dbReference>
<gene>
    <name evidence="4" type="ORF">QTG54_006767</name>
</gene>
<dbReference type="InterPro" id="IPR037516">
    <property type="entry name" value="Tripartite_DENN"/>
</dbReference>
<dbReference type="PROSITE" id="PS51375">
    <property type="entry name" value="PPR"/>
    <property type="match status" value="1"/>
</dbReference>
<feature type="domain" description="UDENN" evidence="3">
    <location>
        <begin position="752"/>
        <end position="1237"/>
    </location>
</feature>
<reference evidence="4" key="1">
    <citation type="submission" date="2023-06" db="EMBL/GenBank/DDBJ databases">
        <title>Survivors Of The Sea: Transcriptome response of Skeletonema marinoi to long-term dormancy.</title>
        <authorList>
            <person name="Pinder M.I.M."/>
            <person name="Kourtchenko O."/>
            <person name="Robertson E.K."/>
            <person name="Larsson T."/>
            <person name="Maumus F."/>
            <person name="Osuna-Cruz C.M."/>
            <person name="Vancaester E."/>
            <person name="Stenow R."/>
            <person name="Vandepoele K."/>
            <person name="Ploug H."/>
            <person name="Bruchert V."/>
            <person name="Godhe A."/>
            <person name="Topel M."/>
        </authorList>
    </citation>
    <scope>NUCLEOTIDE SEQUENCE</scope>
    <source>
        <strain evidence="4">R05AC</strain>
    </source>
</reference>
<feature type="region of interest" description="Disordered" evidence="2">
    <location>
        <begin position="1715"/>
        <end position="1763"/>
    </location>
</feature>
<feature type="compositionally biased region" description="Low complexity" evidence="2">
    <location>
        <begin position="323"/>
        <end position="336"/>
    </location>
</feature>
<evidence type="ECO:0000313" key="4">
    <source>
        <dbReference type="EMBL" id="KAK1742202.1"/>
    </source>
</evidence>
<accession>A0AAD8Y9V6</accession>
<dbReference type="InterPro" id="IPR043153">
    <property type="entry name" value="DENN_C"/>
</dbReference>
<dbReference type="InterPro" id="IPR005112">
    <property type="entry name" value="dDENN_dom"/>
</dbReference>
<dbReference type="GO" id="GO:0031410">
    <property type="term" value="C:cytoplasmic vesicle"/>
    <property type="evidence" value="ECO:0007669"/>
    <property type="project" value="TreeGrafter"/>
</dbReference>
<dbReference type="SMART" id="SM00799">
    <property type="entry name" value="DENN"/>
    <property type="match status" value="1"/>
</dbReference>
<evidence type="ECO:0000259" key="3">
    <source>
        <dbReference type="PROSITE" id="PS50211"/>
    </source>
</evidence>
<organism evidence="4 5">
    <name type="scientific">Skeletonema marinoi</name>
    <dbReference type="NCBI Taxonomy" id="267567"/>
    <lineage>
        <taxon>Eukaryota</taxon>
        <taxon>Sar</taxon>
        <taxon>Stramenopiles</taxon>
        <taxon>Ochrophyta</taxon>
        <taxon>Bacillariophyta</taxon>
        <taxon>Coscinodiscophyceae</taxon>
        <taxon>Thalassiosirophycidae</taxon>
        <taxon>Thalassiosirales</taxon>
        <taxon>Skeletonemataceae</taxon>
        <taxon>Skeletonema</taxon>
        <taxon>Skeletonema marinoi-dohrnii complex</taxon>
    </lineage>
</organism>
<dbReference type="InterPro" id="IPR051696">
    <property type="entry name" value="DENN_Domain_GEFs"/>
</dbReference>
<feature type="compositionally biased region" description="Polar residues" evidence="2">
    <location>
        <begin position="235"/>
        <end position="255"/>
    </location>
</feature>